<protein>
    <recommendedName>
        <fullName evidence="3">Pre-rRNA-processing protein las1</fullName>
    </recommendedName>
</protein>
<dbReference type="EMBL" id="KN847543">
    <property type="protein sequence ID" value="KIW03698.1"/>
    <property type="molecule type" value="Genomic_DNA"/>
</dbReference>
<dbReference type="STRING" id="253628.A0A0D2AAA6"/>
<dbReference type="VEuPathDB" id="FungiDB:PV09_05013"/>
<dbReference type="RefSeq" id="XP_016213567.1">
    <property type="nucleotide sequence ID" value="XM_016358466.1"/>
</dbReference>
<dbReference type="InParanoid" id="A0A0D2AAA6"/>
<dbReference type="GO" id="GO:0030687">
    <property type="term" value="C:preribosome, large subunit precursor"/>
    <property type="evidence" value="ECO:0007669"/>
    <property type="project" value="TreeGrafter"/>
</dbReference>
<dbReference type="GO" id="GO:0000460">
    <property type="term" value="P:maturation of 5.8S rRNA"/>
    <property type="evidence" value="ECO:0007669"/>
    <property type="project" value="TreeGrafter"/>
</dbReference>
<dbReference type="PANTHER" id="PTHR15002">
    <property type="entry name" value="RIBOSOMAL BIOGENESIS PROTEIN LAS1L"/>
    <property type="match status" value="1"/>
</dbReference>
<dbReference type="GO" id="GO:0000470">
    <property type="term" value="P:maturation of LSU-rRNA"/>
    <property type="evidence" value="ECO:0007669"/>
    <property type="project" value="TreeGrafter"/>
</dbReference>
<dbReference type="OrthoDB" id="10263222at2759"/>
<name>A0A0D2AAA6_9PEZI</name>
<accession>A0A0D2AAA6</accession>
<sequence>MGNLFAWPWKNDEELLEVRELFYPSPELDEATRREKQQLAVNIVNAWKLRRCRIPHSILATADLVDAILHHDARKNSASAIKAVYASALAKMVTSICDLEQDAAEKRSMMEQAKKLGMPEDWVHLRHAITHGQTPGLMALQSAVLEAVPWMWEHFWQHLSPESEVPEQEVRSRLVEILTGYRRQRRSEFTNQSELRPYDTLTAQACKHIRRICKAAKDADILVDVLLGENILLPSEKQTNLKFKAFLIVWDALLLGLAERIPALHQRVVLGLVEYLTVQTTYDYAKVTIRLEIASKWLQHMLLNQDWTSRLSAAALESLRNDVIEGCLLYKSEYTDAVVRTLLDAMSGPLAESFRQLLDIYDKGGEDGQMDVDILQDAGEGQGDNYCQPTGWSRPVAVWLPKPIGA</sequence>
<dbReference type="InterPro" id="IPR007174">
    <property type="entry name" value="Las1"/>
</dbReference>
<dbReference type="GeneID" id="27312986"/>
<keyword evidence="2" id="KW-1185">Reference proteome</keyword>
<gene>
    <name evidence="1" type="ORF">PV09_05013</name>
</gene>
<dbReference type="PANTHER" id="PTHR15002:SF0">
    <property type="entry name" value="RIBOSOMAL BIOGENESIS PROTEIN LAS1L"/>
    <property type="match status" value="1"/>
</dbReference>
<dbReference type="Proteomes" id="UP000053259">
    <property type="component" value="Unassembled WGS sequence"/>
</dbReference>
<dbReference type="HOGENOM" id="CLU_019519_0_0_1"/>
<dbReference type="GO" id="GO:0004519">
    <property type="term" value="F:endonuclease activity"/>
    <property type="evidence" value="ECO:0007669"/>
    <property type="project" value="InterPro"/>
</dbReference>
<evidence type="ECO:0008006" key="3">
    <source>
        <dbReference type="Google" id="ProtNLM"/>
    </source>
</evidence>
<proteinExistence type="predicted"/>
<evidence type="ECO:0000313" key="2">
    <source>
        <dbReference type="Proteomes" id="UP000053259"/>
    </source>
</evidence>
<reference evidence="1 2" key="1">
    <citation type="submission" date="2015-01" db="EMBL/GenBank/DDBJ databases">
        <title>The Genome Sequence of Ochroconis gallopava CBS43764.</title>
        <authorList>
            <consortium name="The Broad Institute Genomics Platform"/>
            <person name="Cuomo C."/>
            <person name="de Hoog S."/>
            <person name="Gorbushina A."/>
            <person name="Stielow B."/>
            <person name="Teixiera M."/>
            <person name="Abouelleil A."/>
            <person name="Chapman S.B."/>
            <person name="Priest M."/>
            <person name="Young S.K."/>
            <person name="Wortman J."/>
            <person name="Nusbaum C."/>
            <person name="Birren B."/>
        </authorList>
    </citation>
    <scope>NUCLEOTIDE SEQUENCE [LARGE SCALE GENOMIC DNA]</scope>
    <source>
        <strain evidence="1 2">CBS 43764</strain>
    </source>
</reference>
<evidence type="ECO:0000313" key="1">
    <source>
        <dbReference type="EMBL" id="KIW03698.1"/>
    </source>
</evidence>
<dbReference type="AlphaFoldDB" id="A0A0D2AAA6"/>
<organism evidence="1 2">
    <name type="scientific">Verruconis gallopava</name>
    <dbReference type="NCBI Taxonomy" id="253628"/>
    <lineage>
        <taxon>Eukaryota</taxon>
        <taxon>Fungi</taxon>
        <taxon>Dikarya</taxon>
        <taxon>Ascomycota</taxon>
        <taxon>Pezizomycotina</taxon>
        <taxon>Dothideomycetes</taxon>
        <taxon>Pleosporomycetidae</taxon>
        <taxon>Venturiales</taxon>
        <taxon>Sympoventuriaceae</taxon>
        <taxon>Verruconis</taxon>
    </lineage>
</organism>
<dbReference type="Pfam" id="PF04031">
    <property type="entry name" value="Las1"/>
    <property type="match status" value="1"/>
</dbReference>
<dbReference type="GO" id="GO:0090730">
    <property type="term" value="C:Las1 complex"/>
    <property type="evidence" value="ECO:0007669"/>
    <property type="project" value="InterPro"/>
</dbReference>